<accession>A0A418BHK1</accession>
<gene>
    <name evidence="1" type="ORF">DYB34_003852</name>
</gene>
<sequence length="201" mass="23439">MLVNDITKCYNADQTGVFYEYLPKRTINARGVKTVWVRCGGKDKERATAMLLGDSDGNKYPLFIVLKQRKSTVATTVQSNINERQGFGPFVWREVTHLMAEYPSRLYGNPSAWWNEDISVEFLRFHFGSRSNMADKILLLWDDFSADVAWNKPFKSQLRKYWVDTLMEQVRAHDNSKPFQLVPPDRSTIVRWVHTAWADLR</sequence>
<evidence type="ECO:0000313" key="2">
    <source>
        <dbReference type="Proteomes" id="UP000283543"/>
    </source>
</evidence>
<name>A0A418BHK1_APHAT</name>
<dbReference type="Proteomes" id="UP000283543">
    <property type="component" value="Unassembled WGS sequence"/>
</dbReference>
<comment type="caution">
    <text evidence="1">The sequence shown here is derived from an EMBL/GenBank/DDBJ whole genome shotgun (WGS) entry which is preliminary data.</text>
</comment>
<reference evidence="1 2" key="1">
    <citation type="submission" date="2018-08" db="EMBL/GenBank/DDBJ databases">
        <title>Aphanomyces genome sequencing and annotation.</title>
        <authorList>
            <person name="Minardi D."/>
            <person name="Oidtmann B."/>
            <person name="Van Der Giezen M."/>
            <person name="Studholme D.J."/>
        </authorList>
    </citation>
    <scope>NUCLEOTIDE SEQUENCE [LARGE SCALE GENOMIC DNA]</scope>
    <source>
        <strain evidence="1 2">Si</strain>
    </source>
</reference>
<dbReference type="EMBL" id="QUTB01008594">
    <property type="protein sequence ID" value="RHY42026.1"/>
    <property type="molecule type" value="Genomic_DNA"/>
</dbReference>
<proteinExistence type="predicted"/>
<organism evidence="1 2">
    <name type="scientific">Aphanomyces astaci</name>
    <name type="common">Crayfish plague agent</name>
    <dbReference type="NCBI Taxonomy" id="112090"/>
    <lineage>
        <taxon>Eukaryota</taxon>
        <taxon>Sar</taxon>
        <taxon>Stramenopiles</taxon>
        <taxon>Oomycota</taxon>
        <taxon>Saprolegniomycetes</taxon>
        <taxon>Saprolegniales</taxon>
        <taxon>Verrucalvaceae</taxon>
        <taxon>Aphanomyces</taxon>
    </lineage>
</organism>
<protein>
    <recommendedName>
        <fullName evidence="3">DDE-1 domain-containing protein</fullName>
    </recommendedName>
</protein>
<evidence type="ECO:0000313" key="1">
    <source>
        <dbReference type="EMBL" id="RHY42026.1"/>
    </source>
</evidence>
<evidence type="ECO:0008006" key="3">
    <source>
        <dbReference type="Google" id="ProtNLM"/>
    </source>
</evidence>
<dbReference type="AlphaFoldDB" id="A0A418BHK1"/>